<dbReference type="EMBL" id="PDCK01000043">
    <property type="protein sequence ID" value="PRQ29688.1"/>
    <property type="molecule type" value="Genomic_DNA"/>
</dbReference>
<dbReference type="AlphaFoldDB" id="A0A2P6Q688"/>
<protein>
    <submittedName>
        <fullName evidence="1">Uncharacterized protein</fullName>
    </submittedName>
</protein>
<organism evidence="1 2">
    <name type="scientific">Rosa chinensis</name>
    <name type="common">China rose</name>
    <dbReference type="NCBI Taxonomy" id="74649"/>
    <lineage>
        <taxon>Eukaryota</taxon>
        <taxon>Viridiplantae</taxon>
        <taxon>Streptophyta</taxon>
        <taxon>Embryophyta</taxon>
        <taxon>Tracheophyta</taxon>
        <taxon>Spermatophyta</taxon>
        <taxon>Magnoliopsida</taxon>
        <taxon>eudicotyledons</taxon>
        <taxon>Gunneridae</taxon>
        <taxon>Pentapetalae</taxon>
        <taxon>rosids</taxon>
        <taxon>fabids</taxon>
        <taxon>Rosales</taxon>
        <taxon>Rosaceae</taxon>
        <taxon>Rosoideae</taxon>
        <taxon>Rosoideae incertae sedis</taxon>
        <taxon>Rosa</taxon>
    </lineage>
</organism>
<reference evidence="1 2" key="1">
    <citation type="journal article" date="2018" name="Nat. Genet.">
        <title>The Rosa genome provides new insights in the design of modern roses.</title>
        <authorList>
            <person name="Bendahmane M."/>
        </authorList>
    </citation>
    <scope>NUCLEOTIDE SEQUENCE [LARGE SCALE GENOMIC DNA]</scope>
    <source>
        <strain evidence="2">cv. Old Blush</strain>
    </source>
</reference>
<name>A0A2P6Q688_ROSCH</name>
<comment type="caution">
    <text evidence="1">The sequence shown here is derived from an EMBL/GenBank/DDBJ whole genome shotgun (WGS) entry which is preliminary data.</text>
</comment>
<evidence type="ECO:0000313" key="2">
    <source>
        <dbReference type="Proteomes" id="UP000238479"/>
    </source>
</evidence>
<accession>A0A2P6Q688</accession>
<gene>
    <name evidence="1" type="ORF">RchiOBHm_Chr5g0016511</name>
</gene>
<sequence>MDSEMQERLKLKIQHVLDAVKALQELEKQVDLCIAHDVGPMESDPAGVRTDAGKAKKLLYHHLTELMAMLMKSQEASCFSLQVPQTERDMAFLKMVAEVLIGRSEEEEDAVAKKRHRFVKTDQDGIFSRCGKWFLGRAAVCGRELTAFCDVWVAISTVLLVVKLYQQFSSADMAELAREPREAMENVKDHISFTAKK</sequence>
<keyword evidence="2" id="KW-1185">Reference proteome</keyword>
<dbReference type="Proteomes" id="UP000238479">
    <property type="component" value="Chromosome 5"/>
</dbReference>
<evidence type="ECO:0000313" key="1">
    <source>
        <dbReference type="EMBL" id="PRQ29688.1"/>
    </source>
</evidence>
<proteinExistence type="predicted"/>
<dbReference type="Gramene" id="PRQ29688">
    <property type="protein sequence ID" value="PRQ29688"/>
    <property type="gene ID" value="RchiOBHm_Chr5g0016511"/>
</dbReference>